<dbReference type="AlphaFoldDB" id="A0A9K3Q1S3"/>
<protein>
    <recommendedName>
        <fullName evidence="3">Transposase</fullName>
    </recommendedName>
</protein>
<dbReference type="EMBL" id="JAGRRH010000007">
    <property type="protein sequence ID" value="KAG7367330.1"/>
    <property type="molecule type" value="Genomic_DNA"/>
</dbReference>
<name>A0A9K3Q1S3_9STRA</name>
<dbReference type="PANTHER" id="PTHR47169">
    <property type="entry name" value="OS01G0541250 PROTEIN"/>
    <property type="match status" value="1"/>
</dbReference>
<keyword evidence="2" id="KW-1185">Reference proteome</keyword>
<comment type="caution">
    <text evidence="1">The sequence shown here is derived from an EMBL/GenBank/DDBJ whole genome shotgun (WGS) entry which is preliminary data.</text>
</comment>
<accession>A0A9K3Q1S3</accession>
<evidence type="ECO:0000313" key="2">
    <source>
        <dbReference type="Proteomes" id="UP000693970"/>
    </source>
</evidence>
<organism evidence="1 2">
    <name type="scientific">Nitzschia inconspicua</name>
    <dbReference type="NCBI Taxonomy" id="303405"/>
    <lineage>
        <taxon>Eukaryota</taxon>
        <taxon>Sar</taxon>
        <taxon>Stramenopiles</taxon>
        <taxon>Ochrophyta</taxon>
        <taxon>Bacillariophyta</taxon>
        <taxon>Bacillariophyceae</taxon>
        <taxon>Bacillariophycidae</taxon>
        <taxon>Bacillariales</taxon>
        <taxon>Bacillariaceae</taxon>
        <taxon>Nitzschia</taxon>
    </lineage>
</organism>
<reference evidence="1" key="2">
    <citation type="submission" date="2021-04" db="EMBL/GenBank/DDBJ databases">
        <authorList>
            <person name="Podell S."/>
        </authorList>
    </citation>
    <scope>NUCLEOTIDE SEQUENCE</scope>
    <source>
        <strain evidence="1">Hildebrandi</strain>
    </source>
</reference>
<dbReference type="Proteomes" id="UP000693970">
    <property type="component" value="Unassembled WGS sequence"/>
</dbReference>
<sequence length="452" mass="51855">MATTRKKRVAMTKQLKKEVFMACLLRVSRGILPYGSFKAVGEGFNISPETVAKHWHSTLKQIPGYDPKAPLDPPFLLTNVPDAAFATKFKNAGRNTKHDREAVLQEIKKVDPVARRTIRSLAGVIGIPRTTIWEMTKQKELKVHTMTLKPKLNDDHLLNRLFHCISKIDRNAINSLTGMTFKSMFNEIHVDEKWFYLLQNKQRCILTADEPPPPPKSVAHKSHITKVMFLSAVARPRYNNTTRQWFDGLIGIYPVGEIDMYTRNSLYHQAGEIKWCDLTMDRDLYREMLLDLVLPDIKKKMPMNNNMVLQQDGAKAHLPEDDPLFAAKVLELFGDANAVKLYTQPAQSPDLNVNDLGFFNSLQSRYYQTSPTNAIQLIEMVEETYKNYPPNKLNRIWITLQDVMNEIIKSGGDNKYSIRHKNKDYLERTNQLPLSVAVTQEANIYPLDILLD</sequence>
<evidence type="ECO:0000313" key="1">
    <source>
        <dbReference type="EMBL" id="KAG7367330.1"/>
    </source>
</evidence>
<evidence type="ECO:0008006" key="3">
    <source>
        <dbReference type="Google" id="ProtNLM"/>
    </source>
</evidence>
<dbReference type="OrthoDB" id="46625at2759"/>
<reference evidence="1" key="1">
    <citation type="journal article" date="2021" name="Sci. Rep.">
        <title>Diploid genomic architecture of Nitzschia inconspicua, an elite biomass production diatom.</title>
        <authorList>
            <person name="Oliver A."/>
            <person name="Podell S."/>
            <person name="Pinowska A."/>
            <person name="Traller J.C."/>
            <person name="Smith S.R."/>
            <person name="McClure R."/>
            <person name="Beliaev A."/>
            <person name="Bohutskyi P."/>
            <person name="Hill E.A."/>
            <person name="Rabines A."/>
            <person name="Zheng H."/>
            <person name="Allen L.Z."/>
            <person name="Kuo A."/>
            <person name="Grigoriev I.V."/>
            <person name="Allen A.E."/>
            <person name="Hazlebeck D."/>
            <person name="Allen E.E."/>
        </authorList>
    </citation>
    <scope>NUCLEOTIDE SEQUENCE</scope>
    <source>
        <strain evidence="1">Hildebrandi</strain>
    </source>
</reference>
<proteinExistence type="predicted"/>
<gene>
    <name evidence="1" type="ORF">IV203_030001</name>
</gene>